<dbReference type="KEGG" id="lab:LA76x_2837"/>
<dbReference type="AlphaFoldDB" id="A0A0S2FBP0"/>
<proteinExistence type="predicted"/>
<gene>
    <name evidence="1" type="ORF">LA76x_2837</name>
</gene>
<protein>
    <submittedName>
        <fullName evidence="1">Uncharacterized protein</fullName>
    </submittedName>
</protein>
<reference evidence="1 2" key="1">
    <citation type="journal article" date="2015" name="BMC Genomics">
        <title>Comparative genomics and metabolic profiling of the genus Lysobacter.</title>
        <authorList>
            <person name="de Bruijn I."/>
            <person name="Cheng X."/>
            <person name="de Jager V."/>
            <person name="Exposito R.G."/>
            <person name="Watrous J."/>
            <person name="Patel N."/>
            <person name="Postma J."/>
            <person name="Dorrestein P.C."/>
            <person name="Kobayashi D."/>
            <person name="Raaijmakers J.M."/>
        </authorList>
    </citation>
    <scope>NUCLEOTIDE SEQUENCE [LARGE SCALE GENOMIC DNA]</scope>
    <source>
        <strain evidence="1 2">76</strain>
    </source>
</reference>
<evidence type="ECO:0000313" key="1">
    <source>
        <dbReference type="EMBL" id="ALN80967.1"/>
    </source>
</evidence>
<accession>A0A0S2FBP0</accession>
<organism evidence="1 2">
    <name type="scientific">Lysobacter antibioticus</name>
    <dbReference type="NCBI Taxonomy" id="84531"/>
    <lineage>
        <taxon>Bacteria</taxon>
        <taxon>Pseudomonadati</taxon>
        <taxon>Pseudomonadota</taxon>
        <taxon>Gammaproteobacteria</taxon>
        <taxon>Lysobacterales</taxon>
        <taxon>Lysobacteraceae</taxon>
        <taxon>Lysobacter</taxon>
    </lineage>
</organism>
<dbReference type="EMBL" id="CP011129">
    <property type="protein sequence ID" value="ALN80967.1"/>
    <property type="molecule type" value="Genomic_DNA"/>
</dbReference>
<evidence type="ECO:0000313" key="2">
    <source>
        <dbReference type="Proteomes" id="UP000060787"/>
    </source>
</evidence>
<keyword evidence="2" id="KW-1185">Reference proteome</keyword>
<sequence length="44" mass="4783">MGTQVTLIVHSETMSDQHVSMLHDNCLKALERAARSVCEEVAAA</sequence>
<name>A0A0S2FBP0_LYSAN</name>
<dbReference type="PATRIC" id="fig|84531.8.peg.2850"/>
<dbReference type="Proteomes" id="UP000060787">
    <property type="component" value="Chromosome"/>
</dbReference>